<feature type="transmembrane region" description="Helical" evidence="1">
    <location>
        <begin position="387"/>
        <end position="413"/>
    </location>
</feature>
<dbReference type="InterPro" id="IPR036179">
    <property type="entry name" value="Ig-like_dom_sf"/>
</dbReference>
<dbReference type="InterPro" id="IPR013783">
    <property type="entry name" value="Ig-like_fold"/>
</dbReference>
<evidence type="ECO:0000313" key="4">
    <source>
        <dbReference type="Proteomes" id="UP000683360"/>
    </source>
</evidence>
<reference evidence="3" key="1">
    <citation type="submission" date="2021-03" db="EMBL/GenBank/DDBJ databases">
        <authorList>
            <person name="Bekaert M."/>
        </authorList>
    </citation>
    <scope>NUCLEOTIDE SEQUENCE</scope>
</reference>
<feature type="signal peptide" evidence="2">
    <location>
        <begin position="1"/>
        <end position="21"/>
    </location>
</feature>
<keyword evidence="1" id="KW-1133">Transmembrane helix</keyword>
<accession>A0A8S3T9P1</accession>
<dbReference type="EMBL" id="CAJPWZ010001861">
    <property type="protein sequence ID" value="CAG2225824.1"/>
    <property type="molecule type" value="Genomic_DNA"/>
</dbReference>
<dbReference type="OrthoDB" id="8875634at2759"/>
<sequence>MQYLIPILVLFNCLIIQGIRDWRIVGKVTDYGQNVTLFCNVPNCCPETSGWYKWTSKHDKLLIDIKSGYLSHKYGGKVSKDGFTLVIQNLTTNDLNVWYSCIYNSRIGERKYLQEEDVFVFDPNTTKESTAKNKTACQQLRLSSIDFSSHVPECTTTGDIKHDSVKEGGFPSWSLKSNPKIFGESFDLTCSMSATGRNGNIQSKQDGNININVLDGEPVNDINQLGKRHTFKRMYILTTSVYDNDGVNVEYECGHGNTRYGHVLNMTIESYEYIDNANNCHQLVNHEVDLFSMTFRNYTQIPQCSVIYEQADYSKELQSTSDSRNQAYRIYLPVTAVQSKCPKTLIVTCKMGTKRIVNTLQPDNADCLHATLKQKQGLQGQDKDQTFGIVGLVIFMIFFVAVVGSCIGCIVIMECKRVFKRYRY</sequence>
<evidence type="ECO:0000256" key="2">
    <source>
        <dbReference type="SAM" id="SignalP"/>
    </source>
</evidence>
<evidence type="ECO:0008006" key="5">
    <source>
        <dbReference type="Google" id="ProtNLM"/>
    </source>
</evidence>
<evidence type="ECO:0000256" key="1">
    <source>
        <dbReference type="SAM" id="Phobius"/>
    </source>
</evidence>
<keyword evidence="4" id="KW-1185">Reference proteome</keyword>
<proteinExistence type="predicted"/>
<dbReference type="Gene3D" id="2.60.40.10">
    <property type="entry name" value="Immunoglobulins"/>
    <property type="match status" value="1"/>
</dbReference>
<comment type="caution">
    <text evidence="3">The sequence shown here is derived from an EMBL/GenBank/DDBJ whole genome shotgun (WGS) entry which is preliminary data.</text>
</comment>
<name>A0A8S3T9P1_MYTED</name>
<feature type="chain" id="PRO_5035882167" description="Ig-like domain-containing protein" evidence="2">
    <location>
        <begin position="22"/>
        <end position="424"/>
    </location>
</feature>
<keyword evidence="1" id="KW-0472">Membrane</keyword>
<gene>
    <name evidence="3" type="ORF">MEDL_38923</name>
</gene>
<dbReference type="AlphaFoldDB" id="A0A8S3T9P1"/>
<dbReference type="SUPFAM" id="SSF48726">
    <property type="entry name" value="Immunoglobulin"/>
    <property type="match status" value="1"/>
</dbReference>
<keyword evidence="1" id="KW-0812">Transmembrane</keyword>
<evidence type="ECO:0000313" key="3">
    <source>
        <dbReference type="EMBL" id="CAG2225824.1"/>
    </source>
</evidence>
<dbReference type="Proteomes" id="UP000683360">
    <property type="component" value="Unassembled WGS sequence"/>
</dbReference>
<organism evidence="3 4">
    <name type="scientific">Mytilus edulis</name>
    <name type="common">Blue mussel</name>
    <dbReference type="NCBI Taxonomy" id="6550"/>
    <lineage>
        <taxon>Eukaryota</taxon>
        <taxon>Metazoa</taxon>
        <taxon>Spiralia</taxon>
        <taxon>Lophotrochozoa</taxon>
        <taxon>Mollusca</taxon>
        <taxon>Bivalvia</taxon>
        <taxon>Autobranchia</taxon>
        <taxon>Pteriomorphia</taxon>
        <taxon>Mytilida</taxon>
        <taxon>Mytiloidea</taxon>
        <taxon>Mytilidae</taxon>
        <taxon>Mytilinae</taxon>
        <taxon>Mytilus</taxon>
    </lineage>
</organism>
<protein>
    <recommendedName>
        <fullName evidence="5">Ig-like domain-containing protein</fullName>
    </recommendedName>
</protein>
<keyword evidence="2" id="KW-0732">Signal</keyword>